<feature type="non-terminal residue" evidence="1">
    <location>
        <position position="57"/>
    </location>
</feature>
<name>A0A0C9TC80_PAXIN</name>
<dbReference type="InterPro" id="IPR036397">
    <property type="entry name" value="RNaseH_sf"/>
</dbReference>
<evidence type="ECO:0008006" key="3">
    <source>
        <dbReference type="Google" id="ProtNLM"/>
    </source>
</evidence>
<dbReference type="Gene3D" id="3.30.420.10">
    <property type="entry name" value="Ribonuclease H-like superfamily/Ribonuclease H"/>
    <property type="match status" value="1"/>
</dbReference>
<dbReference type="HOGENOM" id="CLU_205460_0_0_1"/>
<dbReference type="EMBL" id="KN819585">
    <property type="protein sequence ID" value="KIJ08633.1"/>
    <property type="molecule type" value="Genomic_DNA"/>
</dbReference>
<protein>
    <recommendedName>
        <fullName evidence="3">Integrase catalytic domain-containing protein</fullName>
    </recommendedName>
</protein>
<dbReference type="GO" id="GO:0003676">
    <property type="term" value="F:nucleic acid binding"/>
    <property type="evidence" value="ECO:0007669"/>
    <property type="project" value="InterPro"/>
</dbReference>
<evidence type="ECO:0000313" key="2">
    <source>
        <dbReference type="Proteomes" id="UP000053647"/>
    </source>
</evidence>
<reference evidence="1 2" key="1">
    <citation type="submission" date="2014-06" db="EMBL/GenBank/DDBJ databases">
        <authorList>
            <consortium name="DOE Joint Genome Institute"/>
            <person name="Kuo A."/>
            <person name="Kohler A."/>
            <person name="Nagy L.G."/>
            <person name="Floudas D."/>
            <person name="Copeland A."/>
            <person name="Barry K.W."/>
            <person name="Cichocki N."/>
            <person name="Veneault-Fourrey C."/>
            <person name="LaButti K."/>
            <person name="Lindquist E.A."/>
            <person name="Lipzen A."/>
            <person name="Lundell T."/>
            <person name="Morin E."/>
            <person name="Murat C."/>
            <person name="Sun H."/>
            <person name="Tunlid A."/>
            <person name="Henrissat B."/>
            <person name="Grigoriev I.V."/>
            <person name="Hibbett D.S."/>
            <person name="Martin F."/>
            <person name="Nordberg H.P."/>
            <person name="Cantor M.N."/>
            <person name="Hua S.X."/>
        </authorList>
    </citation>
    <scope>NUCLEOTIDE SEQUENCE [LARGE SCALE GENOMIC DNA]</scope>
    <source>
        <strain evidence="1 2">ATCC 200175</strain>
    </source>
</reference>
<dbReference type="AlphaFoldDB" id="A0A0C9TC80"/>
<reference evidence="2" key="2">
    <citation type="submission" date="2015-01" db="EMBL/GenBank/DDBJ databases">
        <title>Evolutionary Origins and Diversification of the Mycorrhizal Mutualists.</title>
        <authorList>
            <consortium name="DOE Joint Genome Institute"/>
            <consortium name="Mycorrhizal Genomics Consortium"/>
            <person name="Kohler A."/>
            <person name="Kuo A."/>
            <person name="Nagy L.G."/>
            <person name="Floudas D."/>
            <person name="Copeland A."/>
            <person name="Barry K.W."/>
            <person name="Cichocki N."/>
            <person name="Veneault-Fourrey C."/>
            <person name="LaButti K."/>
            <person name="Lindquist E.A."/>
            <person name="Lipzen A."/>
            <person name="Lundell T."/>
            <person name="Morin E."/>
            <person name="Murat C."/>
            <person name="Riley R."/>
            <person name="Ohm R."/>
            <person name="Sun H."/>
            <person name="Tunlid A."/>
            <person name="Henrissat B."/>
            <person name="Grigoriev I.V."/>
            <person name="Hibbett D.S."/>
            <person name="Martin F."/>
        </authorList>
    </citation>
    <scope>NUCLEOTIDE SEQUENCE [LARGE SCALE GENOMIC DNA]</scope>
    <source>
        <strain evidence="2">ATCC 200175</strain>
    </source>
</reference>
<gene>
    <name evidence="1" type="ORF">PAXINDRAFT_38744</name>
</gene>
<accession>A0A0C9TC80</accession>
<evidence type="ECO:0000313" key="1">
    <source>
        <dbReference type="EMBL" id="KIJ08633.1"/>
    </source>
</evidence>
<keyword evidence="2" id="KW-1185">Reference proteome</keyword>
<dbReference type="OrthoDB" id="2681938at2759"/>
<dbReference type="Proteomes" id="UP000053647">
    <property type="component" value="Unassembled WGS sequence"/>
</dbReference>
<organism evidence="1 2">
    <name type="scientific">Paxillus involutus ATCC 200175</name>
    <dbReference type="NCBI Taxonomy" id="664439"/>
    <lineage>
        <taxon>Eukaryota</taxon>
        <taxon>Fungi</taxon>
        <taxon>Dikarya</taxon>
        <taxon>Basidiomycota</taxon>
        <taxon>Agaricomycotina</taxon>
        <taxon>Agaricomycetes</taxon>
        <taxon>Agaricomycetidae</taxon>
        <taxon>Boletales</taxon>
        <taxon>Paxilineae</taxon>
        <taxon>Paxillaceae</taxon>
        <taxon>Paxillus</taxon>
    </lineage>
</organism>
<sequence>MPPAGGYKFIVQACCALTAYPEWRMLCSENVNTIASFIFKDILCRWGALAEIVMDNG</sequence>
<proteinExistence type="predicted"/>